<dbReference type="SMART" id="SM00032">
    <property type="entry name" value="CCP"/>
    <property type="match status" value="1"/>
</dbReference>
<dbReference type="SUPFAM" id="SSF57535">
    <property type="entry name" value="Complement control module/SCR domain"/>
    <property type="match status" value="1"/>
</dbReference>
<accession>A0A8S4QBS9</accession>
<dbReference type="Pfam" id="PF00084">
    <property type="entry name" value="Sushi"/>
    <property type="match status" value="1"/>
</dbReference>
<sequence length="876" mass="102249">MRRLLINWTICQMMISNINTLEWPEEEVSTCHHIHGHIDLICNSGGGIEVINAVAQPLPTDSTLECVNNNKATCTKNLSEEVKARCSGKRYCKWKISKNWSRARHLRQSKFCCVNLPCNTIRFKCIPGQCDPLPPPLNGYVSVSDSAQTIGTIATYYCHDNYVLHGETTRTCSMQTDYAYRWNHLEPDSIPMCNIDHTLCSSPRGIRTTEIYALGNTCYKLNGKKDYTYSQANARCSRDGWELATLDNNRIYNRIIDHIVQTINWIGDPGEDGNIYWIGVGKASQPKACYFVNLDKDHVDPKKQIVQYEVGDSCNQMNGYICQYNISKHEYWTEKATHTREESQYEKRTEPRMNKILDKAKTTPEIDELQYKYTTTPEIDKPQYKYTTIPEIDEAQYKYTTTLKIDEPQYKYKTTPKIDEPQYKYTTTPEIDESQYKYTTTPKLDELQYKYTTTPKIDESLFTTTPKIDESQYRYTTTPKLDESQYKYTTKPKIDQSQYKYTTTPKLDESQERSRVLPKIDESKYEGKGKLKTHDKDRAKSEIDESQYKYTMTPKLDKSQYKYPTTPKIDESQYKYTMTPKIDESHERRRLLPKIDESRYGDKSNLKQDETHGKNKATPERDESQNEDKTAPKIDELQYNKKITMSERNDTKYKYKATPKIDKSTLKTDESQDKYEAVPSKDKSENEGIPSSEIYGSNNKNRTMSRTYKSQEPIPKGKKSQENHRHSTYKAKDKDRTMLELDKSSSRSLLRKPGKPIIVCKTCETKIHHRRKKHNDTDMHHGKKLHHGKKSHHMMLNNRQNTTFSIFSNILNLMLKLHDFGEDIILIRAKRPHGNKDMSMKLFGTPGVGNEIKRIIGRKRRIRRLFVHKYKKRANS</sequence>
<gene>
    <name evidence="6" type="ORF">OFUS_LOCUS25810</name>
</gene>
<protein>
    <recommendedName>
        <fullName evidence="5">Sushi domain-containing protein</fullName>
    </recommendedName>
</protein>
<feature type="domain" description="Sushi" evidence="5">
    <location>
        <begin position="128"/>
        <end position="195"/>
    </location>
</feature>
<dbReference type="InterPro" id="IPR000436">
    <property type="entry name" value="Sushi_SCR_CCP_dom"/>
</dbReference>
<feature type="compositionally biased region" description="Basic and acidic residues" evidence="4">
    <location>
        <begin position="593"/>
        <end position="645"/>
    </location>
</feature>
<evidence type="ECO:0000256" key="2">
    <source>
        <dbReference type="ARBA" id="ARBA00023157"/>
    </source>
</evidence>
<dbReference type="Proteomes" id="UP000749559">
    <property type="component" value="Unassembled WGS sequence"/>
</dbReference>
<evidence type="ECO:0000256" key="4">
    <source>
        <dbReference type="SAM" id="MobiDB-lite"/>
    </source>
</evidence>
<dbReference type="CDD" id="cd00037">
    <property type="entry name" value="CLECT"/>
    <property type="match status" value="1"/>
</dbReference>
<reference evidence="6" key="1">
    <citation type="submission" date="2022-03" db="EMBL/GenBank/DDBJ databases">
        <authorList>
            <person name="Martin C."/>
        </authorList>
    </citation>
    <scope>NUCLEOTIDE SEQUENCE</scope>
</reference>
<dbReference type="PROSITE" id="PS50923">
    <property type="entry name" value="SUSHI"/>
    <property type="match status" value="1"/>
</dbReference>
<feature type="region of interest" description="Disordered" evidence="4">
    <location>
        <begin position="572"/>
        <end position="645"/>
    </location>
</feature>
<keyword evidence="1" id="KW-0732">Signal</keyword>
<feature type="compositionally biased region" description="Basic and acidic residues" evidence="4">
    <location>
        <begin position="506"/>
        <end position="546"/>
    </location>
</feature>
<feature type="region of interest" description="Disordered" evidence="4">
    <location>
        <begin position="768"/>
        <end position="787"/>
    </location>
</feature>
<keyword evidence="2" id="KW-1015">Disulfide bond</keyword>
<feature type="compositionally biased region" description="Basic and acidic residues" evidence="4">
    <location>
        <begin position="664"/>
        <end position="686"/>
    </location>
</feature>
<dbReference type="AlphaFoldDB" id="A0A8S4QBS9"/>
<evidence type="ECO:0000313" key="6">
    <source>
        <dbReference type="EMBL" id="CAH1802095.1"/>
    </source>
</evidence>
<dbReference type="SUPFAM" id="SSF56436">
    <property type="entry name" value="C-type lectin-like"/>
    <property type="match status" value="1"/>
</dbReference>
<evidence type="ECO:0000313" key="7">
    <source>
        <dbReference type="Proteomes" id="UP000749559"/>
    </source>
</evidence>
<evidence type="ECO:0000256" key="3">
    <source>
        <dbReference type="PROSITE-ProRule" id="PRU00302"/>
    </source>
</evidence>
<feature type="region of interest" description="Disordered" evidence="4">
    <location>
        <begin position="664"/>
        <end position="736"/>
    </location>
</feature>
<dbReference type="InterPro" id="IPR016186">
    <property type="entry name" value="C-type_lectin-like/link_sf"/>
</dbReference>
<keyword evidence="7" id="KW-1185">Reference proteome</keyword>
<dbReference type="EMBL" id="CAIIXF020000012">
    <property type="protein sequence ID" value="CAH1802095.1"/>
    <property type="molecule type" value="Genomic_DNA"/>
</dbReference>
<evidence type="ECO:0000259" key="5">
    <source>
        <dbReference type="PROSITE" id="PS50923"/>
    </source>
</evidence>
<feature type="region of interest" description="Disordered" evidence="4">
    <location>
        <begin position="497"/>
        <end position="546"/>
    </location>
</feature>
<organism evidence="6 7">
    <name type="scientific">Owenia fusiformis</name>
    <name type="common">Polychaete worm</name>
    <dbReference type="NCBI Taxonomy" id="6347"/>
    <lineage>
        <taxon>Eukaryota</taxon>
        <taxon>Metazoa</taxon>
        <taxon>Spiralia</taxon>
        <taxon>Lophotrochozoa</taxon>
        <taxon>Annelida</taxon>
        <taxon>Polychaeta</taxon>
        <taxon>Sedentaria</taxon>
        <taxon>Canalipalpata</taxon>
        <taxon>Sabellida</taxon>
        <taxon>Oweniida</taxon>
        <taxon>Oweniidae</taxon>
        <taxon>Owenia</taxon>
    </lineage>
</organism>
<dbReference type="Gene3D" id="2.10.70.10">
    <property type="entry name" value="Complement Module, domain 1"/>
    <property type="match status" value="1"/>
</dbReference>
<comment type="caution">
    <text evidence="3">Lacks conserved residue(s) required for the propagation of feature annotation.</text>
</comment>
<dbReference type="InterPro" id="IPR016187">
    <property type="entry name" value="CTDL_fold"/>
</dbReference>
<dbReference type="CDD" id="cd00033">
    <property type="entry name" value="CCP"/>
    <property type="match status" value="1"/>
</dbReference>
<comment type="caution">
    <text evidence="6">The sequence shown here is derived from an EMBL/GenBank/DDBJ whole genome shotgun (WGS) entry which is preliminary data.</text>
</comment>
<dbReference type="InterPro" id="IPR035976">
    <property type="entry name" value="Sushi/SCR/CCP_sf"/>
</dbReference>
<dbReference type="Gene3D" id="3.10.100.10">
    <property type="entry name" value="Mannose-Binding Protein A, subunit A"/>
    <property type="match status" value="1"/>
</dbReference>
<keyword evidence="3" id="KW-0768">Sushi</keyword>
<evidence type="ECO:0000256" key="1">
    <source>
        <dbReference type="ARBA" id="ARBA00022729"/>
    </source>
</evidence>
<proteinExistence type="predicted"/>
<name>A0A8S4QBS9_OWEFU</name>
<feature type="compositionally biased region" description="Basic and acidic residues" evidence="4">
    <location>
        <begin position="719"/>
        <end position="736"/>
    </location>
</feature>
<feature type="compositionally biased region" description="Polar residues" evidence="4">
    <location>
        <begin position="694"/>
        <end position="710"/>
    </location>
</feature>